<feature type="domain" description="Outer membrane protein beta-barrel" evidence="3">
    <location>
        <begin position="6"/>
        <end position="184"/>
    </location>
</feature>
<evidence type="ECO:0000313" key="4">
    <source>
        <dbReference type="EMBL" id="OOF40145.1"/>
    </source>
</evidence>
<organism evidence="4 5">
    <name type="scientific">Rodentibacter mrazii</name>
    <dbReference type="NCBI Taxonomy" id="1908257"/>
    <lineage>
        <taxon>Bacteria</taxon>
        <taxon>Pseudomonadati</taxon>
        <taxon>Pseudomonadota</taxon>
        <taxon>Gammaproteobacteria</taxon>
        <taxon>Pasteurellales</taxon>
        <taxon>Pasteurellaceae</taxon>
        <taxon>Rodentibacter</taxon>
    </lineage>
</organism>
<keyword evidence="1 2" id="KW-0732">Signal</keyword>
<feature type="signal peptide" evidence="2">
    <location>
        <begin position="1"/>
        <end position="18"/>
    </location>
</feature>
<evidence type="ECO:0000256" key="1">
    <source>
        <dbReference type="ARBA" id="ARBA00022729"/>
    </source>
</evidence>
<protein>
    <recommendedName>
        <fullName evidence="3">Outer membrane protein beta-barrel domain-containing protein</fullName>
    </recommendedName>
</protein>
<gene>
    <name evidence="4" type="ORF">BKK47_04740</name>
</gene>
<evidence type="ECO:0000259" key="3">
    <source>
        <dbReference type="Pfam" id="PF13505"/>
    </source>
</evidence>
<dbReference type="Gene3D" id="2.40.160.20">
    <property type="match status" value="1"/>
</dbReference>
<dbReference type="SUPFAM" id="SSF56925">
    <property type="entry name" value="OMPA-like"/>
    <property type="match status" value="1"/>
</dbReference>
<sequence length="184" mass="20047">MKKLIITTLFVLPVAASAVDNFTGWHIGGELSTTKYSMVGEVKGSGSQGAGLAIIGGYGFDFGQNFVGIIEGKFKISNAKITDEDNEIFKEKYQASIAYLQGYLITENIMPYIKVGGSVSQIDYSSDKYEGVGVRGIDYGFGVKYEIDKNLALGVDFTRHNLAGGDDSVKFKGKRFGLNLSYRF</sequence>
<dbReference type="InterPro" id="IPR027385">
    <property type="entry name" value="Beta-barrel_OMP"/>
</dbReference>
<reference evidence="4 5" key="1">
    <citation type="submission" date="2016-10" db="EMBL/GenBank/DDBJ databases">
        <title>Rodentibacter gen. nov. and new species.</title>
        <authorList>
            <person name="Christensen H."/>
        </authorList>
    </citation>
    <scope>NUCLEOTIDE SEQUENCE [LARGE SCALE GENOMIC DNA]</scope>
    <source>
        <strain evidence="4 5">Ppn418</strain>
    </source>
</reference>
<dbReference type="Pfam" id="PF13505">
    <property type="entry name" value="OMP_b-brl"/>
    <property type="match status" value="1"/>
</dbReference>
<dbReference type="AlphaFoldDB" id="A0A1V3IGM5"/>
<keyword evidence="5" id="KW-1185">Reference proteome</keyword>
<name>A0A1V3IGM5_9PAST</name>
<comment type="caution">
    <text evidence="4">The sequence shown here is derived from an EMBL/GenBank/DDBJ whole genome shotgun (WGS) entry which is preliminary data.</text>
</comment>
<dbReference type="RefSeq" id="WP_077493771.1">
    <property type="nucleotide sequence ID" value="NZ_MLHG01000026.1"/>
</dbReference>
<dbReference type="STRING" id="1908257.BKK47_04740"/>
<dbReference type="EMBL" id="MLHG01000026">
    <property type="protein sequence ID" value="OOF40145.1"/>
    <property type="molecule type" value="Genomic_DNA"/>
</dbReference>
<evidence type="ECO:0000313" key="5">
    <source>
        <dbReference type="Proteomes" id="UP000189426"/>
    </source>
</evidence>
<dbReference type="Proteomes" id="UP000189426">
    <property type="component" value="Unassembled WGS sequence"/>
</dbReference>
<proteinExistence type="predicted"/>
<evidence type="ECO:0000256" key="2">
    <source>
        <dbReference type="SAM" id="SignalP"/>
    </source>
</evidence>
<accession>A0A1V3IGM5</accession>
<feature type="chain" id="PRO_5012663172" description="Outer membrane protein beta-barrel domain-containing protein" evidence="2">
    <location>
        <begin position="19"/>
        <end position="184"/>
    </location>
</feature>
<dbReference type="InterPro" id="IPR011250">
    <property type="entry name" value="OMP/PagP_B-barrel"/>
</dbReference>